<evidence type="ECO:0000313" key="2">
    <source>
        <dbReference type="Proteomes" id="UP000182248"/>
    </source>
</evidence>
<dbReference type="NCBIfam" id="NF038153">
    <property type="entry name" value="lant_leader_L1a"/>
    <property type="match status" value="1"/>
</dbReference>
<organism evidence="1 2">
    <name type="scientific">Sinomicrobium oceani</name>
    <dbReference type="NCBI Taxonomy" id="1150368"/>
    <lineage>
        <taxon>Bacteria</taxon>
        <taxon>Pseudomonadati</taxon>
        <taxon>Bacteroidota</taxon>
        <taxon>Flavobacteriia</taxon>
        <taxon>Flavobacteriales</taxon>
        <taxon>Flavobacteriaceae</taxon>
        <taxon>Sinomicrobium</taxon>
    </lineage>
</organism>
<dbReference type="STRING" id="1150368.SAMN02927921_04046"/>
<keyword evidence="2" id="KW-1185">Reference proteome</keyword>
<dbReference type="Proteomes" id="UP000182248">
    <property type="component" value="Unassembled WGS sequence"/>
</dbReference>
<dbReference type="InterPro" id="IPR058238">
    <property type="entry name" value="Lant_leader_dom"/>
</dbReference>
<reference evidence="1 2" key="1">
    <citation type="submission" date="2016-11" db="EMBL/GenBank/DDBJ databases">
        <authorList>
            <person name="Jaros S."/>
            <person name="Januszkiewicz K."/>
            <person name="Wedrychowicz H."/>
        </authorList>
    </citation>
    <scope>NUCLEOTIDE SEQUENCE [LARGE SCALE GENOMIC DNA]</scope>
    <source>
        <strain evidence="1 2">CGMCC 1.12145</strain>
    </source>
</reference>
<accession>A0A1K1RVK9</accession>
<proteinExistence type="predicted"/>
<sequence length="56" mass="6079">MKKKKLKNLNLNKIIISQLDPQNTDHIRGGVTGLTCQSCPGPTQSIKGECPTVCNN</sequence>
<evidence type="ECO:0000313" key="1">
    <source>
        <dbReference type="EMBL" id="SFW75962.1"/>
    </source>
</evidence>
<protein>
    <submittedName>
        <fullName evidence="1">Uncharacterized protein</fullName>
    </submittedName>
</protein>
<name>A0A1K1RVK9_9FLAO</name>
<dbReference type="EMBL" id="FPJE01000036">
    <property type="protein sequence ID" value="SFW75962.1"/>
    <property type="molecule type" value="Genomic_DNA"/>
</dbReference>
<gene>
    <name evidence="1" type="ORF">SAMN02927921_04046</name>
</gene>
<dbReference type="AlphaFoldDB" id="A0A1K1RVK9"/>